<evidence type="ECO:0000259" key="2">
    <source>
        <dbReference type="Pfam" id="PF12436"/>
    </source>
</evidence>
<accession>A0AAD5JVR2</accession>
<dbReference type="GO" id="GO:0006508">
    <property type="term" value="P:proteolysis"/>
    <property type="evidence" value="ECO:0007669"/>
    <property type="project" value="UniProtKB-KW"/>
</dbReference>
<keyword evidence="1" id="KW-0833">Ubl conjugation pathway</keyword>
<reference evidence="3" key="2">
    <citation type="submission" date="2023-02" db="EMBL/GenBank/DDBJ databases">
        <authorList>
            <consortium name="DOE Joint Genome Institute"/>
            <person name="Mondo S.J."/>
            <person name="Chang Y."/>
            <person name="Wang Y."/>
            <person name="Ahrendt S."/>
            <person name="Andreopoulos W."/>
            <person name="Barry K."/>
            <person name="Beard J."/>
            <person name="Benny G.L."/>
            <person name="Blankenship S."/>
            <person name="Bonito G."/>
            <person name="Cuomo C."/>
            <person name="Desiro A."/>
            <person name="Gervers K.A."/>
            <person name="Hundley H."/>
            <person name="Kuo A."/>
            <person name="LaButti K."/>
            <person name="Lang B.F."/>
            <person name="Lipzen A."/>
            <person name="O'Donnell K."/>
            <person name="Pangilinan J."/>
            <person name="Reynolds N."/>
            <person name="Sandor L."/>
            <person name="Smith M.W."/>
            <person name="Tsang A."/>
            <person name="Grigoriev I.V."/>
            <person name="Stajich J.E."/>
            <person name="Spatafora J.W."/>
        </authorList>
    </citation>
    <scope>NUCLEOTIDE SEQUENCE</scope>
    <source>
        <strain evidence="3">RSA 2281</strain>
    </source>
</reference>
<keyword evidence="3" id="KW-0378">Hydrolase</keyword>
<keyword evidence="3" id="KW-0645">Protease</keyword>
<sequence>MLITFKKMNRGIGHIIVNLNDTVNSIVLAINIMVGNPTNTDLELYEEVKPTMIDRMNKKLTFKVAENQNGDIICAQKVLSIQESQKLEVKHHGVESFLTELHKKSG</sequence>
<evidence type="ECO:0000256" key="1">
    <source>
        <dbReference type="ARBA" id="ARBA00022786"/>
    </source>
</evidence>
<dbReference type="InterPro" id="IPR024729">
    <property type="entry name" value="USP7_ICP0-binding_dom"/>
</dbReference>
<organism evidence="3 4">
    <name type="scientific">Phascolomyces articulosus</name>
    <dbReference type="NCBI Taxonomy" id="60185"/>
    <lineage>
        <taxon>Eukaryota</taxon>
        <taxon>Fungi</taxon>
        <taxon>Fungi incertae sedis</taxon>
        <taxon>Mucoromycota</taxon>
        <taxon>Mucoromycotina</taxon>
        <taxon>Mucoromycetes</taxon>
        <taxon>Mucorales</taxon>
        <taxon>Lichtheimiaceae</taxon>
        <taxon>Phascolomyces</taxon>
    </lineage>
</organism>
<protein>
    <submittedName>
        <fullName evidence="3">ICP0-binding domain of ubiquitin-specific protease 7</fullName>
    </submittedName>
</protein>
<proteinExistence type="predicted"/>
<evidence type="ECO:0000313" key="4">
    <source>
        <dbReference type="Proteomes" id="UP001209540"/>
    </source>
</evidence>
<reference evidence="3" key="1">
    <citation type="journal article" date="2022" name="IScience">
        <title>Evolution of zygomycete secretomes and the origins of terrestrial fungal ecologies.</title>
        <authorList>
            <person name="Chang Y."/>
            <person name="Wang Y."/>
            <person name="Mondo S."/>
            <person name="Ahrendt S."/>
            <person name="Andreopoulos W."/>
            <person name="Barry K."/>
            <person name="Beard J."/>
            <person name="Benny G.L."/>
            <person name="Blankenship S."/>
            <person name="Bonito G."/>
            <person name="Cuomo C."/>
            <person name="Desiro A."/>
            <person name="Gervers K.A."/>
            <person name="Hundley H."/>
            <person name="Kuo A."/>
            <person name="LaButti K."/>
            <person name="Lang B.F."/>
            <person name="Lipzen A."/>
            <person name="O'Donnell K."/>
            <person name="Pangilinan J."/>
            <person name="Reynolds N."/>
            <person name="Sandor L."/>
            <person name="Smith M.E."/>
            <person name="Tsang A."/>
            <person name="Grigoriev I.V."/>
            <person name="Stajich J.E."/>
            <person name="Spatafora J.W."/>
        </authorList>
    </citation>
    <scope>NUCLEOTIDE SEQUENCE</scope>
    <source>
        <strain evidence="3">RSA 2281</strain>
    </source>
</reference>
<dbReference type="Proteomes" id="UP001209540">
    <property type="component" value="Unassembled WGS sequence"/>
</dbReference>
<gene>
    <name evidence="3" type="ORF">BDA99DRAFT_139594</name>
</gene>
<name>A0AAD5JVR2_9FUNG</name>
<dbReference type="EMBL" id="JAIXMP010000021">
    <property type="protein sequence ID" value="KAI9256486.1"/>
    <property type="molecule type" value="Genomic_DNA"/>
</dbReference>
<dbReference type="AlphaFoldDB" id="A0AAD5JVR2"/>
<feature type="domain" description="Ubiquitin carboxyl-terminal hydrolase 7 ICP0-binding" evidence="2">
    <location>
        <begin position="10"/>
        <end position="104"/>
    </location>
</feature>
<dbReference type="GO" id="GO:0008233">
    <property type="term" value="F:peptidase activity"/>
    <property type="evidence" value="ECO:0007669"/>
    <property type="project" value="UniProtKB-KW"/>
</dbReference>
<dbReference type="Pfam" id="PF12436">
    <property type="entry name" value="USP7_ICP0_bdg"/>
    <property type="match status" value="1"/>
</dbReference>
<comment type="caution">
    <text evidence="3">The sequence shown here is derived from an EMBL/GenBank/DDBJ whole genome shotgun (WGS) entry which is preliminary data.</text>
</comment>
<dbReference type="Gene3D" id="3.10.20.90">
    <property type="entry name" value="Phosphatidylinositol 3-kinase Catalytic Subunit, Chain A, domain 1"/>
    <property type="match status" value="1"/>
</dbReference>
<evidence type="ECO:0000313" key="3">
    <source>
        <dbReference type="EMBL" id="KAI9256486.1"/>
    </source>
</evidence>
<keyword evidence="4" id="KW-1185">Reference proteome</keyword>